<gene>
    <name evidence="1" type="ORF">DK389_24295</name>
</gene>
<sequence length="115" mass="12325">MVCPVAHQHPAAQKRLDAAQIATDGFGRLINEALHPISAQPLVAQESGDIVVAEHEPLIERRMVVHRAVLAVPREISKGVVQPARTVHEEGLTEVTYARCNFGHAGLAPPEAGCT</sequence>
<accession>A0A2U8WC59</accession>
<dbReference type="KEGG" id="mets:DK389_24295"/>
<name>A0A2U8WC59_9HYPH</name>
<proteinExistence type="predicted"/>
<dbReference type="Proteomes" id="UP000245926">
    <property type="component" value="Chromosome"/>
</dbReference>
<organism evidence="1 2">
    <name type="scientific">Methylobacterium durans</name>
    <dbReference type="NCBI Taxonomy" id="2202825"/>
    <lineage>
        <taxon>Bacteria</taxon>
        <taxon>Pseudomonadati</taxon>
        <taxon>Pseudomonadota</taxon>
        <taxon>Alphaproteobacteria</taxon>
        <taxon>Hyphomicrobiales</taxon>
        <taxon>Methylobacteriaceae</taxon>
        <taxon>Methylobacterium</taxon>
    </lineage>
</organism>
<dbReference type="OrthoDB" id="9785638at2"/>
<reference evidence="2" key="1">
    <citation type="submission" date="2018-05" db="EMBL/GenBank/DDBJ databases">
        <title>Complete Genome Sequence of Methylobacterium sp. 17SD2-17.</title>
        <authorList>
            <person name="Srinivasan S."/>
        </authorList>
    </citation>
    <scope>NUCLEOTIDE SEQUENCE [LARGE SCALE GENOMIC DNA]</scope>
    <source>
        <strain evidence="2">17SD2-17</strain>
    </source>
</reference>
<keyword evidence="2" id="KW-1185">Reference proteome</keyword>
<dbReference type="AlphaFoldDB" id="A0A2U8WC59"/>
<dbReference type="EMBL" id="CP029550">
    <property type="protein sequence ID" value="AWN43040.1"/>
    <property type="molecule type" value="Genomic_DNA"/>
</dbReference>
<evidence type="ECO:0000313" key="2">
    <source>
        <dbReference type="Proteomes" id="UP000245926"/>
    </source>
</evidence>
<protein>
    <submittedName>
        <fullName evidence="1">Uncharacterized protein</fullName>
    </submittedName>
</protein>
<evidence type="ECO:0000313" key="1">
    <source>
        <dbReference type="EMBL" id="AWN43040.1"/>
    </source>
</evidence>